<dbReference type="EMBL" id="ACZL01000053">
    <property type="protein sequence ID" value="EHI54576.1"/>
    <property type="molecule type" value="Genomic_DNA"/>
</dbReference>
<dbReference type="eggNOG" id="ENOG5032YNF">
    <property type="taxonomic scope" value="Bacteria"/>
</dbReference>
<evidence type="ECO:0000256" key="1">
    <source>
        <dbReference type="SAM" id="Phobius"/>
    </source>
</evidence>
<feature type="transmembrane region" description="Helical" evidence="1">
    <location>
        <begin position="21"/>
        <end position="43"/>
    </location>
</feature>
<keyword evidence="3" id="KW-1185">Reference proteome</keyword>
<dbReference type="InterPro" id="IPR035628">
    <property type="entry name" value="TcpC_C"/>
</dbReference>
<dbReference type="STRING" id="679200.HMPREF9333_02265"/>
<dbReference type="HOGENOM" id="CLU_870902_0_0_9"/>
<keyword evidence="1" id="KW-1133">Transmembrane helix</keyword>
<dbReference type="AlphaFoldDB" id="G5GL20"/>
<dbReference type="CDD" id="cd16386">
    <property type="entry name" value="TcpC_N"/>
    <property type="match status" value="1"/>
</dbReference>
<dbReference type="Proteomes" id="UP000003011">
    <property type="component" value="Unassembled WGS sequence"/>
</dbReference>
<organism evidence="2 3">
    <name type="scientific">Johnsonella ignava ATCC 51276</name>
    <dbReference type="NCBI Taxonomy" id="679200"/>
    <lineage>
        <taxon>Bacteria</taxon>
        <taxon>Bacillati</taxon>
        <taxon>Bacillota</taxon>
        <taxon>Clostridia</taxon>
        <taxon>Lachnospirales</taxon>
        <taxon>Lachnospiraceae</taxon>
        <taxon>Johnsonella</taxon>
    </lineage>
</organism>
<dbReference type="RefSeq" id="WP_005542317.1">
    <property type="nucleotide sequence ID" value="NZ_JH378845.1"/>
</dbReference>
<dbReference type="CDD" id="cd16428">
    <property type="entry name" value="TcpC_C"/>
    <property type="match status" value="1"/>
</dbReference>
<evidence type="ECO:0000313" key="2">
    <source>
        <dbReference type="EMBL" id="EHI54576.1"/>
    </source>
</evidence>
<proteinExistence type="predicted"/>
<dbReference type="InterPro" id="IPR024735">
    <property type="entry name" value="TcpC"/>
</dbReference>
<keyword evidence="1" id="KW-0472">Membrane</keyword>
<sequence>MEDLKKDKEELYVLRKNTFFKVLRFLIWSMLCFFFIKGVIVSIRPDPTAKVNGIINDFKANLNTYQNQNQEILGFAQNFVTEYMTYKAGEEFEYVDRLKPYVTDTIINAAYRFPQGSKAKVLYAGAYKQTQYSPTQYDVWVMTTVSYSSKTISEDGIASETETEDTVVLKVPVSVDKNKYIVEDYPAFVSDDQKAFYEKQLYTGKESTAEIKNAVELALSNFFKAYYESDQSVIDYYLSPDADPSKFIGLQGRISLEKIEELRVYYSNENSTTDFLALVTLSIKDKNNAIITQHYHLKIIYKDKQYYVVDMDVRNTNLK</sequence>
<accession>G5GL20</accession>
<dbReference type="Pfam" id="PF12642">
    <property type="entry name" value="TpcC"/>
    <property type="match status" value="1"/>
</dbReference>
<comment type="caution">
    <text evidence="2">The sequence shown here is derived from an EMBL/GenBank/DDBJ whole genome shotgun (WGS) entry which is preliminary data.</text>
</comment>
<reference evidence="2 3" key="1">
    <citation type="submission" date="2011-08" db="EMBL/GenBank/DDBJ databases">
        <title>The Genome Sequence of Johnsonella ignava ATCC 51276.</title>
        <authorList>
            <consortium name="The Broad Institute Genome Sequencing Platform"/>
            <person name="Earl A."/>
            <person name="Ward D."/>
            <person name="Feldgarden M."/>
            <person name="Gevers D."/>
            <person name="Izard J."/>
            <person name="Blanton J.M."/>
            <person name="Baranova O.V."/>
            <person name="Dewhirst F.E."/>
            <person name="Young S.K."/>
            <person name="Zeng Q."/>
            <person name="Gargeya S."/>
            <person name="Fitzgerald M."/>
            <person name="Haas B."/>
            <person name="Abouelleil A."/>
            <person name="Alvarado L."/>
            <person name="Arachchi H.M."/>
            <person name="Berlin A."/>
            <person name="Brown A."/>
            <person name="Chapman S.B."/>
            <person name="Chen Z."/>
            <person name="Dunbar C."/>
            <person name="Freedman E."/>
            <person name="Gearin G."/>
            <person name="Gellesch M."/>
            <person name="Goldberg J."/>
            <person name="Griggs A."/>
            <person name="Gujja S."/>
            <person name="Heiman D."/>
            <person name="Howarth C."/>
            <person name="Larson L."/>
            <person name="Lui A."/>
            <person name="MacDonald P.J.P."/>
            <person name="Montmayeur A."/>
            <person name="Murphy C."/>
            <person name="Neiman D."/>
            <person name="Pearson M."/>
            <person name="Priest M."/>
            <person name="Roberts A."/>
            <person name="Saif S."/>
            <person name="Shea T."/>
            <person name="Shenoy N."/>
            <person name="Sisk P."/>
            <person name="Stolte C."/>
            <person name="Sykes S."/>
            <person name="Wortman J."/>
            <person name="Nusbaum C."/>
            <person name="Birren B."/>
        </authorList>
    </citation>
    <scope>NUCLEOTIDE SEQUENCE [LARGE SCALE GENOMIC DNA]</scope>
    <source>
        <strain evidence="2 3">ATCC 51276</strain>
    </source>
</reference>
<evidence type="ECO:0000313" key="3">
    <source>
        <dbReference type="Proteomes" id="UP000003011"/>
    </source>
</evidence>
<protein>
    <recommendedName>
        <fullName evidence="4">Conjugative transposon protein TcpC</fullName>
    </recommendedName>
</protein>
<dbReference type="OrthoDB" id="1951791at2"/>
<keyword evidence="1" id="KW-0812">Transmembrane</keyword>
<dbReference type="Gene3D" id="3.10.450.540">
    <property type="match status" value="2"/>
</dbReference>
<gene>
    <name evidence="2" type="ORF">HMPREF9333_02265</name>
</gene>
<name>G5GL20_9FIRM</name>
<evidence type="ECO:0008006" key="4">
    <source>
        <dbReference type="Google" id="ProtNLM"/>
    </source>
</evidence>